<evidence type="ECO:0000313" key="2">
    <source>
        <dbReference type="EMBL" id="KAK0631644.1"/>
    </source>
</evidence>
<dbReference type="EMBL" id="JAULSU010000001">
    <property type="protein sequence ID" value="KAK0631644.1"/>
    <property type="molecule type" value="Genomic_DNA"/>
</dbReference>
<dbReference type="Proteomes" id="UP001175000">
    <property type="component" value="Unassembled WGS sequence"/>
</dbReference>
<gene>
    <name evidence="2" type="ORF">B0T14DRAFT_6736</name>
</gene>
<reference evidence="2" key="1">
    <citation type="submission" date="2023-06" db="EMBL/GenBank/DDBJ databases">
        <title>Genome-scale phylogeny and comparative genomics of the fungal order Sordariales.</title>
        <authorList>
            <consortium name="Lawrence Berkeley National Laboratory"/>
            <person name="Hensen N."/>
            <person name="Bonometti L."/>
            <person name="Westerberg I."/>
            <person name="Brannstrom I.O."/>
            <person name="Guillou S."/>
            <person name="Cros-Aarteil S."/>
            <person name="Calhoun S."/>
            <person name="Haridas S."/>
            <person name="Kuo A."/>
            <person name="Mondo S."/>
            <person name="Pangilinan J."/>
            <person name="Riley R."/>
            <person name="Labutti K."/>
            <person name="Andreopoulos B."/>
            <person name="Lipzen A."/>
            <person name="Chen C."/>
            <person name="Yanf M."/>
            <person name="Daum C."/>
            <person name="Ng V."/>
            <person name="Clum A."/>
            <person name="Steindorff A."/>
            <person name="Ohm R."/>
            <person name="Martin F."/>
            <person name="Silar P."/>
            <person name="Natvig D."/>
            <person name="Lalanne C."/>
            <person name="Gautier V."/>
            <person name="Ament-Velasquez S.L."/>
            <person name="Kruys A."/>
            <person name="Hutchinson M.I."/>
            <person name="Powell A.J."/>
            <person name="Barry K."/>
            <person name="Miller A.N."/>
            <person name="Grigoriev I.V."/>
            <person name="Debuchy R."/>
            <person name="Gladieux P."/>
            <person name="Thoren M.H."/>
            <person name="Johannesson H."/>
        </authorList>
    </citation>
    <scope>NUCLEOTIDE SEQUENCE</scope>
    <source>
        <strain evidence="2">CBS 606.72</strain>
    </source>
</reference>
<feature type="compositionally biased region" description="Polar residues" evidence="1">
    <location>
        <begin position="224"/>
        <end position="237"/>
    </location>
</feature>
<feature type="compositionally biased region" description="Polar residues" evidence="1">
    <location>
        <begin position="1"/>
        <end position="16"/>
    </location>
</feature>
<keyword evidence="3" id="KW-1185">Reference proteome</keyword>
<evidence type="ECO:0000313" key="3">
    <source>
        <dbReference type="Proteomes" id="UP001175000"/>
    </source>
</evidence>
<feature type="region of interest" description="Disordered" evidence="1">
    <location>
        <begin position="109"/>
        <end position="134"/>
    </location>
</feature>
<feature type="compositionally biased region" description="Low complexity" evidence="1">
    <location>
        <begin position="36"/>
        <end position="51"/>
    </location>
</feature>
<proteinExistence type="predicted"/>
<name>A0AA39XCY7_9PEZI</name>
<protein>
    <submittedName>
        <fullName evidence="2">Uncharacterized protein</fullName>
    </submittedName>
</protein>
<feature type="compositionally biased region" description="Low complexity" evidence="1">
    <location>
        <begin position="155"/>
        <end position="167"/>
    </location>
</feature>
<feature type="region of interest" description="Disordered" evidence="1">
    <location>
        <begin position="224"/>
        <end position="243"/>
    </location>
</feature>
<comment type="caution">
    <text evidence="2">The sequence shown here is derived from an EMBL/GenBank/DDBJ whole genome shotgun (WGS) entry which is preliminary data.</text>
</comment>
<organism evidence="2 3">
    <name type="scientific">Immersiella caudata</name>
    <dbReference type="NCBI Taxonomy" id="314043"/>
    <lineage>
        <taxon>Eukaryota</taxon>
        <taxon>Fungi</taxon>
        <taxon>Dikarya</taxon>
        <taxon>Ascomycota</taxon>
        <taxon>Pezizomycotina</taxon>
        <taxon>Sordariomycetes</taxon>
        <taxon>Sordariomycetidae</taxon>
        <taxon>Sordariales</taxon>
        <taxon>Lasiosphaeriaceae</taxon>
        <taxon>Immersiella</taxon>
    </lineage>
</organism>
<sequence>METQSRLRPPSLQTQWPEHERLSHHPGSHTHSARFSPYSLSPRSPSLRSPSAPSPMYPRSPGFDHSMRRHERAMVDSLDQRGRRGSDHSYWSLSPIAEANWDRRRHSYAVSPASPRAPAPTPVTDQMPRGLPAPYRSRHQTLAAESRSILLAGAPAAAQANRPSPASNRRHSLPSPLPLPLPNSRRNSQQERAWLQAWGPVFLGDITDAVFVSAVSLQYIDRFNGSSSGVKSPNSTDKGPKPAGEMTIRALLRPNDNPTKLRRVSAKVNMDGLRATVPRLPSSPSAASPRIRSSSFKLDSPAQERHFSTGSDVSAPSVKNTIPIHGHYAAFHLPLIAVLIFSGHVKTHDILEIPMPHPTVWKRTVEYVYTGRGEVTDPMKQNILYLGGKL</sequence>
<evidence type="ECO:0000256" key="1">
    <source>
        <dbReference type="SAM" id="MobiDB-lite"/>
    </source>
</evidence>
<feature type="region of interest" description="Disordered" evidence="1">
    <location>
        <begin position="275"/>
        <end position="313"/>
    </location>
</feature>
<accession>A0AA39XCY7</accession>
<feature type="region of interest" description="Disordered" evidence="1">
    <location>
        <begin position="1"/>
        <end position="67"/>
    </location>
</feature>
<feature type="region of interest" description="Disordered" evidence="1">
    <location>
        <begin position="155"/>
        <end position="185"/>
    </location>
</feature>
<feature type="compositionally biased region" description="Low complexity" evidence="1">
    <location>
        <begin position="278"/>
        <end position="295"/>
    </location>
</feature>
<dbReference type="AlphaFoldDB" id="A0AA39XCY7"/>